<reference evidence="1 2" key="1">
    <citation type="submission" date="2014-04" db="EMBL/GenBank/DDBJ databases">
        <authorList>
            <consortium name="DOE Joint Genome Institute"/>
            <person name="Kuo A."/>
            <person name="Ruytinx J."/>
            <person name="Rineau F."/>
            <person name="Colpaert J."/>
            <person name="Kohler A."/>
            <person name="Nagy L.G."/>
            <person name="Floudas D."/>
            <person name="Copeland A."/>
            <person name="Barry K.W."/>
            <person name="Cichocki N."/>
            <person name="Veneault-Fourrey C."/>
            <person name="LaButti K."/>
            <person name="Lindquist E.A."/>
            <person name="Lipzen A."/>
            <person name="Lundell T."/>
            <person name="Morin E."/>
            <person name="Murat C."/>
            <person name="Sun H."/>
            <person name="Tunlid A."/>
            <person name="Henrissat B."/>
            <person name="Grigoriev I.V."/>
            <person name="Hibbett D.S."/>
            <person name="Martin F."/>
            <person name="Nordberg H.P."/>
            <person name="Cantor M.N."/>
            <person name="Hua S.X."/>
        </authorList>
    </citation>
    <scope>NUCLEOTIDE SEQUENCE [LARGE SCALE GENOMIC DNA]</scope>
    <source>
        <strain evidence="1 2">UH-Slu-Lm8-n1</strain>
    </source>
</reference>
<name>A0A0D0A3A9_9AGAM</name>
<dbReference type="AlphaFoldDB" id="A0A0D0A3A9"/>
<dbReference type="EMBL" id="KN835551">
    <property type="protein sequence ID" value="KIK36191.1"/>
    <property type="molecule type" value="Genomic_DNA"/>
</dbReference>
<reference evidence="2" key="2">
    <citation type="submission" date="2015-01" db="EMBL/GenBank/DDBJ databases">
        <title>Evolutionary Origins and Diversification of the Mycorrhizal Mutualists.</title>
        <authorList>
            <consortium name="DOE Joint Genome Institute"/>
            <consortium name="Mycorrhizal Genomics Consortium"/>
            <person name="Kohler A."/>
            <person name="Kuo A."/>
            <person name="Nagy L.G."/>
            <person name="Floudas D."/>
            <person name="Copeland A."/>
            <person name="Barry K.W."/>
            <person name="Cichocki N."/>
            <person name="Veneault-Fourrey C."/>
            <person name="LaButti K."/>
            <person name="Lindquist E.A."/>
            <person name="Lipzen A."/>
            <person name="Lundell T."/>
            <person name="Morin E."/>
            <person name="Murat C."/>
            <person name="Riley R."/>
            <person name="Ohm R."/>
            <person name="Sun H."/>
            <person name="Tunlid A."/>
            <person name="Henrissat B."/>
            <person name="Grigoriev I.V."/>
            <person name="Hibbett D.S."/>
            <person name="Martin F."/>
        </authorList>
    </citation>
    <scope>NUCLEOTIDE SEQUENCE [LARGE SCALE GENOMIC DNA]</scope>
    <source>
        <strain evidence="2">UH-Slu-Lm8-n1</strain>
    </source>
</reference>
<evidence type="ECO:0000313" key="1">
    <source>
        <dbReference type="EMBL" id="KIK36191.1"/>
    </source>
</evidence>
<evidence type="ECO:0000313" key="2">
    <source>
        <dbReference type="Proteomes" id="UP000054485"/>
    </source>
</evidence>
<dbReference type="InParanoid" id="A0A0D0A3A9"/>
<keyword evidence="2" id="KW-1185">Reference proteome</keyword>
<protein>
    <submittedName>
        <fullName evidence="1">Uncharacterized protein</fullName>
    </submittedName>
</protein>
<proteinExistence type="predicted"/>
<organism evidence="1 2">
    <name type="scientific">Suillus luteus UH-Slu-Lm8-n1</name>
    <dbReference type="NCBI Taxonomy" id="930992"/>
    <lineage>
        <taxon>Eukaryota</taxon>
        <taxon>Fungi</taxon>
        <taxon>Dikarya</taxon>
        <taxon>Basidiomycota</taxon>
        <taxon>Agaricomycotina</taxon>
        <taxon>Agaricomycetes</taxon>
        <taxon>Agaricomycetidae</taxon>
        <taxon>Boletales</taxon>
        <taxon>Suillineae</taxon>
        <taxon>Suillaceae</taxon>
        <taxon>Suillus</taxon>
    </lineage>
</organism>
<dbReference type="HOGENOM" id="CLU_3108020_0_0_1"/>
<dbReference type="OrthoDB" id="10460259at2759"/>
<gene>
    <name evidence="1" type="ORF">CY34DRAFT_811478</name>
</gene>
<accession>A0A0D0A3A9</accession>
<sequence>MNSLHFKFPLPSPRHGNRFRFHYTMRPTTLPYHSIHFRAQSMTRSRPTLTA</sequence>
<dbReference type="Proteomes" id="UP000054485">
    <property type="component" value="Unassembled WGS sequence"/>
</dbReference>